<feature type="transmembrane region" description="Helical" evidence="1">
    <location>
        <begin position="30"/>
        <end position="52"/>
    </location>
</feature>
<comment type="caution">
    <text evidence="2">The sequence shown here is derived from an EMBL/GenBank/DDBJ whole genome shotgun (WGS) entry which is preliminary data.</text>
</comment>
<reference evidence="2 3" key="1">
    <citation type="submission" date="2018-01" db="EMBL/GenBank/DDBJ databases">
        <title>Metagenomic assembled genomes from two thermal pools in the Uzon Caldera, Kamchatka, Russia.</title>
        <authorList>
            <person name="Wilkins L."/>
            <person name="Ettinger C."/>
        </authorList>
    </citation>
    <scope>NUCLEOTIDE SEQUENCE [LARGE SCALE GENOMIC DNA]</scope>
    <source>
        <strain evidence="2">ARK-10</strain>
    </source>
</reference>
<proteinExistence type="predicted"/>
<keyword evidence="1" id="KW-0472">Membrane</keyword>
<dbReference type="AlphaFoldDB" id="A0A2J6X7R7"/>
<evidence type="ECO:0000313" key="2">
    <source>
        <dbReference type="EMBL" id="PMP83107.1"/>
    </source>
</evidence>
<evidence type="ECO:0000256" key="1">
    <source>
        <dbReference type="SAM" id="Phobius"/>
    </source>
</evidence>
<protein>
    <submittedName>
        <fullName evidence="2">Uncharacterized protein</fullName>
    </submittedName>
</protein>
<dbReference type="EMBL" id="PNIX01000137">
    <property type="protein sequence ID" value="PMP83107.1"/>
    <property type="molecule type" value="Genomic_DNA"/>
</dbReference>
<gene>
    <name evidence="2" type="ORF">C0175_02460</name>
</gene>
<accession>A0A2J6X7R7</accession>
<keyword evidence="1" id="KW-0812">Transmembrane</keyword>
<keyword evidence="1" id="KW-1133">Transmembrane helix</keyword>
<sequence length="168" mass="18465">MLWITTAKTTHSKRLEITASSHLDLTSRKALLLIYAGISSQIAVGLQGYLLIGGPIFSNLSNINNYKGEIALVQYPDFKSNLISSGVMTVSASLTSLTNFYVQYNGNLEYKIDNFALGGELSYNYTQLTGNGNFDLYGSIGLVYDGEILRVLYSPISSTFKFEMNWGG</sequence>
<evidence type="ECO:0000313" key="3">
    <source>
        <dbReference type="Proteomes" id="UP000236910"/>
    </source>
</evidence>
<dbReference type="Proteomes" id="UP000236910">
    <property type="component" value="Unassembled WGS sequence"/>
</dbReference>
<name>A0A2J6X7R7_9BACT</name>
<organism evidence="2 3">
    <name type="scientific">Caldisericum exile</name>
    <dbReference type="NCBI Taxonomy" id="693075"/>
    <lineage>
        <taxon>Bacteria</taxon>
        <taxon>Pseudomonadati</taxon>
        <taxon>Caldisericota/Cryosericota group</taxon>
        <taxon>Caldisericota</taxon>
        <taxon>Caldisericia</taxon>
        <taxon>Caldisericales</taxon>
        <taxon>Caldisericaceae</taxon>
        <taxon>Caldisericum</taxon>
    </lineage>
</organism>